<gene>
    <name evidence="3" type="ORF">BPA01_02750</name>
</gene>
<accession>A0A4Y3PDH7</accession>
<dbReference type="GeneID" id="87614630"/>
<dbReference type="InterPro" id="IPR011051">
    <property type="entry name" value="RmlC_Cupin_sf"/>
</dbReference>
<organism evidence="3 4">
    <name type="scientific">Brevibacillus parabrevis</name>
    <dbReference type="NCBI Taxonomy" id="54914"/>
    <lineage>
        <taxon>Bacteria</taxon>
        <taxon>Bacillati</taxon>
        <taxon>Bacillota</taxon>
        <taxon>Bacilli</taxon>
        <taxon>Bacillales</taxon>
        <taxon>Paenibacillaceae</taxon>
        <taxon>Brevibacillus</taxon>
    </lineage>
</organism>
<dbReference type="AlphaFoldDB" id="A0A4Y3PDH7"/>
<dbReference type="Proteomes" id="UP000316882">
    <property type="component" value="Unassembled WGS sequence"/>
</dbReference>
<evidence type="ECO:0000313" key="3">
    <source>
        <dbReference type="EMBL" id="GEB30695.1"/>
    </source>
</evidence>
<protein>
    <recommendedName>
        <fullName evidence="2">AraC-type arabinose-binding/dimerisation domain-containing protein</fullName>
    </recommendedName>
</protein>
<dbReference type="Gene3D" id="2.60.120.10">
    <property type="entry name" value="Jelly Rolls"/>
    <property type="match status" value="1"/>
</dbReference>
<sequence>MQTFDLKNYLESAPKHIGALMGFERTKVLQLQLRAGSFIPEHDTDADVLILVQKGKAVFDFSGKQIELDPQSLLYMLPAEKHSVRALDEDVEMVVIRIERA</sequence>
<keyword evidence="4" id="KW-1185">Reference proteome</keyword>
<dbReference type="Pfam" id="PF02311">
    <property type="entry name" value="AraC_binding"/>
    <property type="match status" value="1"/>
</dbReference>
<dbReference type="GO" id="GO:0006355">
    <property type="term" value="P:regulation of DNA-templated transcription"/>
    <property type="evidence" value="ECO:0007669"/>
    <property type="project" value="InterPro"/>
</dbReference>
<dbReference type="InterPro" id="IPR003313">
    <property type="entry name" value="AraC-bd"/>
</dbReference>
<reference evidence="3 4" key="1">
    <citation type="submission" date="2019-06" db="EMBL/GenBank/DDBJ databases">
        <title>Whole genome shotgun sequence of Brevibacillus parabrevis NBRC 12334.</title>
        <authorList>
            <person name="Hosoyama A."/>
            <person name="Uohara A."/>
            <person name="Ohji S."/>
            <person name="Ichikawa N."/>
        </authorList>
    </citation>
    <scope>NUCLEOTIDE SEQUENCE [LARGE SCALE GENOMIC DNA]</scope>
    <source>
        <strain evidence="3 4">NBRC 12334</strain>
    </source>
</reference>
<dbReference type="SUPFAM" id="SSF51182">
    <property type="entry name" value="RmlC-like cupins"/>
    <property type="match status" value="1"/>
</dbReference>
<dbReference type="RefSeq" id="WP_122962964.1">
    <property type="nucleotide sequence ID" value="NZ_BJMH01000001.1"/>
</dbReference>
<proteinExistence type="predicted"/>
<evidence type="ECO:0000313" key="4">
    <source>
        <dbReference type="Proteomes" id="UP000316882"/>
    </source>
</evidence>
<feature type="domain" description="AraC-type arabinose-binding/dimerisation" evidence="2">
    <location>
        <begin position="38"/>
        <end position="90"/>
    </location>
</feature>
<dbReference type="EMBL" id="BJMH01000001">
    <property type="protein sequence ID" value="GEB30695.1"/>
    <property type="molecule type" value="Genomic_DNA"/>
</dbReference>
<evidence type="ECO:0000256" key="1">
    <source>
        <dbReference type="ARBA" id="ARBA00023125"/>
    </source>
</evidence>
<keyword evidence="1" id="KW-0238">DNA-binding</keyword>
<dbReference type="STRING" id="54914.AV540_16505"/>
<dbReference type="InterPro" id="IPR014710">
    <property type="entry name" value="RmlC-like_jellyroll"/>
</dbReference>
<comment type="caution">
    <text evidence="3">The sequence shown here is derived from an EMBL/GenBank/DDBJ whole genome shotgun (WGS) entry which is preliminary data.</text>
</comment>
<dbReference type="GO" id="GO:0003677">
    <property type="term" value="F:DNA binding"/>
    <property type="evidence" value="ECO:0007669"/>
    <property type="project" value="UniProtKB-KW"/>
</dbReference>
<evidence type="ECO:0000259" key="2">
    <source>
        <dbReference type="Pfam" id="PF02311"/>
    </source>
</evidence>
<name>A0A4Y3PDH7_BREPA</name>